<organism evidence="1 2">
    <name type="scientific">Tanacetum coccineum</name>
    <dbReference type="NCBI Taxonomy" id="301880"/>
    <lineage>
        <taxon>Eukaryota</taxon>
        <taxon>Viridiplantae</taxon>
        <taxon>Streptophyta</taxon>
        <taxon>Embryophyta</taxon>
        <taxon>Tracheophyta</taxon>
        <taxon>Spermatophyta</taxon>
        <taxon>Magnoliopsida</taxon>
        <taxon>eudicotyledons</taxon>
        <taxon>Gunneridae</taxon>
        <taxon>Pentapetalae</taxon>
        <taxon>asterids</taxon>
        <taxon>campanulids</taxon>
        <taxon>Asterales</taxon>
        <taxon>Asteraceae</taxon>
        <taxon>Asteroideae</taxon>
        <taxon>Anthemideae</taxon>
        <taxon>Anthemidinae</taxon>
        <taxon>Tanacetum</taxon>
    </lineage>
</organism>
<dbReference type="Proteomes" id="UP001151760">
    <property type="component" value="Unassembled WGS sequence"/>
</dbReference>
<comment type="caution">
    <text evidence="1">The sequence shown here is derived from an EMBL/GenBank/DDBJ whole genome shotgun (WGS) entry which is preliminary data.</text>
</comment>
<name>A0ABQ4ZL54_9ASTR</name>
<accession>A0ABQ4ZL54</accession>
<proteinExistence type="predicted"/>
<dbReference type="EMBL" id="BQNB010011464">
    <property type="protein sequence ID" value="GJS90900.1"/>
    <property type="molecule type" value="Genomic_DNA"/>
</dbReference>
<evidence type="ECO:0000313" key="2">
    <source>
        <dbReference type="Proteomes" id="UP001151760"/>
    </source>
</evidence>
<protein>
    <submittedName>
        <fullName evidence="1">Uncharacterized protein</fullName>
    </submittedName>
</protein>
<reference evidence="1" key="1">
    <citation type="journal article" date="2022" name="Int. J. Mol. Sci.">
        <title>Draft Genome of Tanacetum Coccineum: Genomic Comparison of Closely Related Tanacetum-Family Plants.</title>
        <authorList>
            <person name="Yamashiro T."/>
            <person name="Shiraishi A."/>
            <person name="Nakayama K."/>
            <person name="Satake H."/>
        </authorList>
    </citation>
    <scope>NUCLEOTIDE SEQUENCE</scope>
</reference>
<reference evidence="1" key="2">
    <citation type="submission" date="2022-01" db="EMBL/GenBank/DDBJ databases">
        <authorList>
            <person name="Yamashiro T."/>
            <person name="Shiraishi A."/>
            <person name="Satake H."/>
            <person name="Nakayama K."/>
        </authorList>
    </citation>
    <scope>NUCLEOTIDE SEQUENCE</scope>
</reference>
<keyword evidence="2" id="KW-1185">Reference proteome</keyword>
<evidence type="ECO:0000313" key="1">
    <source>
        <dbReference type="EMBL" id="GJS90900.1"/>
    </source>
</evidence>
<sequence length="308" mass="35346">MILKRRKRNDGCFDSMESDLDKTLKQYEFLKDRLLEATLAEDVKNHVITSYVSNVSKTADTSCNDAFDVSKEMSKRIVDLEKNLSKLEARSIASEIALQHKSQENNSLKTLQKENENFLASLQIEKAHLKQTYKDLFESVQSSRVKTNQCDEVKVKFDFAEIESKNIELVKMIPLQVQLLRVIFLNLKESGENNCENAKCELRTKIVELEKEINHLRTQLENLKGKSVETKFDKPSVLGKPLADKLLVNSQISKSWFTPKVVVQKDLSKPVNAQSLPKNEKRSTFEMNCIFRIKVGITRSSFLSKEIP</sequence>
<gene>
    <name evidence="1" type="ORF">Tco_0773536</name>
</gene>